<comment type="subunit">
    <text evidence="6">Forms polymers.</text>
</comment>
<keyword evidence="2 6" id="KW-0547">Nucleotide-binding</keyword>
<dbReference type="InterPro" id="IPR043129">
    <property type="entry name" value="ATPase_NBD"/>
</dbReference>
<evidence type="ECO:0000256" key="5">
    <source>
        <dbReference type="ARBA" id="ARBA00023458"/>
    </source>
</evidence>
<dbReference type="PANTHER" id="PTHR42749:SF1">
    <property type="entry name" value="CELL SHAPE-DETERMINING PROTEIN MREB"/>
    <property type="match status" value="1"/>
</dbReference>
<evidence type="ECO:0000256" key="4">
    <source>
        <dbReference type="ARBA" id="ARBA00022960"/>
    </source>
</evidence>
<evidence type="ECO:0000256" key="6">
    <source>
        <dbReference type="HAMAP-Rule" id="MF_02207"/>
    </source>
</evidence>
<gene>
    <name evidence="6" type="primary">mreB</name>
    <name evidence="7" type="ORF">DWV67_08140</name>
</gene>
<dbReference type="InterPro" id="IPR056546">
    <property type="entry name" value="MreB_MamK-like"/>
</dbReference>
<dbReference type="PANTHER" id="PTHR42749">
    <property type="entry name" value="CELL SHAPE-DETERMINING PROTEIN MREB"/>
    <property type="match status" value="1"/>
</dbReference>
<reference evidence="7 8" key="1">
    <citation type="submission" date="2018-08" db="EMBL/GenBank/DDBJ databases">
        <title>A genome reference for cultivated species of the human gut microbiota.</title>
        <authorList>
            <person name="Zou Y."/>
            <person name="Xue W."/>
            <person name="Luo G."/>
        </authorList>
    </citation>
    <scope>NUCLEOTIDE SEQUENCE [LARGE SCALE GENOMIC DNA]</scope>
    <source>
        <strain evidence="7 8">AF12-11</strain>
    </source>
</reference>
<organism evidence="7 8">
    <name type="scientific">Dorea formicigenerans</name>
    <dbReference type="NCBI Taxonomy" id="39486"/>
    <lineage>
        <taxon>Bacteria</taxon>
        <taxon>Bacillati</taxon>
        <taxon>Bacillota</taxon>
        <taxon>Clostridia</taxon>
        <taxon>Lachnospirales</taxon>
        <taxon>Lachnospiraceae</taxon>
        <taxon>Dorea</taxon>
    </lineage>
</organism>
<proteinExistence type="inferred from homology"/>
<evidence type="ECO:0000256" key="1">
    <source>
        <dbReference type="ARBA" id="ARBA00022490"/>
    </source>
</evidence>
<evidence type="ECO:0000256" key="2">
    <source>
        <dbReference type="ARBA" id="ARBA00022741"/>
    </source>
</evidence>
<dbReference type="GO" id="GO:0008360">
    <property type="term" value="P:regulation of cell shape"/>
    <property type="evidence" value="ECO:0007669"/>
    <property type="project" value="UniProtKB-UniRule"/>
</dbReference>
<dbReference type="SUPFAM" id="SSF53067">
    <property type="entry name" value="Actin-like ATPase domain"/>
    <property type="match status" value="2"/>
</dbReference>
<keyword evidence="3 6" id="KW-0067">ATP-binding</keyword>
<comment type="function">
    <text evidence="6">Forms membrane-associated dynamic filaments that are essential for cell shape determination. Acts by regulating cell wall synthesis and cell elongation, and thus cell shape. A feedback loop between cell geometry and MreB localization may maintain elongated cell shape by targeting cell wall growth to regions of negative cell wall curvature.</text>
</comment>
<comment type="similarity">
    <text evidence="5 6">Belongs to the FtsA/MreB family.</text>
</comment>
<evidence type="ECO:0000313" key="8">
    <source>
        <dbReference type="Proteomes" id="UP000266376"/>
    </source>
</evidence>
<comment type="caution">
    <text evidence="6">Lacks conserved residue(s) required for the propagation of feature annotation.</text>
</comment>
<name>A0A395XQU6_9FIRM</name>
<evidence type="ECO:0000313" key="7">
    <source>
        <dbReference type="EMBL" id="RGW53326.1"/>
    </source>
</evidence>
<dbReference type="InterPro" id="IPR004753">
    <property type="entry name" value="MreB"/>
</dbReference>
<dbReference type="Gene3D" id="3.30.420.40">
    <property type="match status" value="2"/>
</dbReference>
<dbReference type="HAMAP" id="MF_02207">
    <property type="entry name" value="MreB"/>
    <property type="match status" value="1"/>
</dbReference>
<keyword evidence="4 6" id="KW-0133">Cell shape</keyword>
<dbReference type="Pfam" id="PF06723">
    <property type="entry name" value="MreB_Mbl"/>
    <property type="match status" value="1"/>
</dbReference>
<dbReference type="GO" id="GO:0000902">
    <property type="term" value="P:cell morphogenesis"/>
    <property type="evidence" value="ECO:0007669"/>
    <property type="project" value="InterPro"/>
</dbReference>
<protein>
    <recommendedName>
        <fullName evidence="6">Cell shape-determining protein MreB</fullName>
    </recommendedName>
</protein>
<dbReference type="PRINTS" id="PR01652">
    <property type="entry name" value="SHAPEPROTEIN"/>
</dbReference>
<evidence type="ECO:0000256" key="3">
    <source>
        <dbReference type="ARBA" id="ARBA00022840"/>
    </source>
</evidence>
<dbReference type="GO" id="GO:0005737">
    <property type="term" value="C:cytoplasm"/>
    <property type="evidence" value="ECO:0007669"/>
    <property type="project" value="UniProtKB-SubCell"/>
</dbReference>
<dbReference type="AlphaFoldDB" id="A0A395XQU6"/>
<comment type="caution">
    <text evidence="7">The sequence shown here is derived from an EMBL/GenBank/DDBJ whole genome shotgun (WGS) entry which is preliminary data.</text>
</comment>
<comment type="subcellular location">
    <subcellularLocation>
        <location evidence="6">Cytoplasm</location>
    </subcellularLocation>
    <text evidence="6">Membrane-associated.</text>
</comment>
<accession>A0A395XQU6</accession>
<sequence>MARNTYGLDLGSYEIKVYDKKQDTIWKEKNVLAVQDKKEIIAIGEDAYQMYEKTPPDIEVAFPMRDGVISRFNDMQNLLQNILKKNRHFSRGAEYVIAVPTDVTEVQKKAFFDLVIHSNAKAREVNIVERSIADAVGLGIDVQNTTGVMIINFGGETTELSVLTEGGIVFNRLLKLGGTTLDQEIVNLVRNSHDFLIGSRTAEILRQQFDVFNGDSETAFSVAGRDLITGLPMRKTISITLVRAAFKDTLLECMKAVRSMLDRTPPEIRKAIYQNGIYLTGGIANMGGLDAYVESMTKIHTTAAQKPDICAVNGLKKIMLSKDLSKLAYSMLDESYRWMR</sequence>
<dbReference type="Proteomes" id="UP000266376">
    <property type="component" value="Unassembled WGS sequence"/>
</dbReference>
<dbReference type="GO" id="GO:0005524">
    <property type="term" value="F:ATP binding"/>
    <property type="evidence" value="ECO:0007669"/>
    <property type="project" value="UniProtKB-KW"/>
</dbReference>
<keyword evidence="1 6" id="KW-0963">Cytoplasm</keyword>
<dbReference type="EMBL" id="QSAJ01000017">
    <property type="protein sequence ID" value="RGW53326.1"/>
    <property type="molecule type" value="Genomic_DNA"/>
</dbReference>